<organism evidence="2">
    <name type="scientific">marine metagenome</name>
    <dbReference type="NCBI Taxonomy" id="408172"/>
    <lineage>
        <taxon>unclassified sequences</taxon>
        <taxon>metagenomes</taxon>
        <taxon>ecological metagenomes</taxon>
    </lineage>
</organism>
<sequence length="116" mass="12297">VLQDGTVYEGESFGGTAASYGEVVFTTSMTGYQEMLTDPSFAGQIVVPTYPLQGNYGINAGDVESRQIQVAGFVVRGHSPTPSHALSEGTLHSYLASQDVPGISGIDSRALTRRLR</sequence>
<name>A0A382F0D5_9ZZZZ</name>
<gene>
    <name evidence="2" type="ORF">METZ01_LOCUS209264</name>
</gene>
<dbReference type="SUPFAM" id="SSF52021">
    <property type="entry name" value="Carbamoyl phosphate synthetase, small subunit N-terminal domain"/>
    <property type="match status" value="1"/>
</dbReference>
<accession>A0A382F0D5</accession>
<feature type="non-terminal residue" evidence="2">
    <location>
        <position position="1"/>
    </location>
</feature>
<dbReference type="Gene3D" id="3.50.30.20">
    <property type="entry name" value="Carbamoyl-phosphate synthase small subunit, N-terminal domain"/>
    <property type="match status" value="1"/>
</dbReference>
<feature type="domain" description="Carbamoyl-phosphate synthase small subunit N-terminal" evidence="1">
    <location>
        <begin position="1"/>
        <end position="116"/>
    </location>
</feature>
<evidence type="ECO:0000259" key="1">
    <source>
        <dbReference type="SMART" id="SM01097"/>
    </source>
</evidence>
<proteinExistence type="predicted"/>
<dbReference type="InterPro" id="IPR002474">
    <property type="entry name" value="CarbamoylP_synth_ssu_N"/>
</dbReference>
<feature type="non-terminal residue" evidence="2">
    <location>
        <position position="116"/>
    </location>
</feature>
<evidence type="ECO:0000313" key="2">
    <source>
        <dbReference type="EMBL" id="SVB56410.1"/>
    </source>
</evidence>
<dbReference type="AlphaFoldDB" id="A0A382F0D5"/>
<protein>
    <recommendedName>
        <fullName evidence="1">Carbamoyl-phosphate synthase small subunit N-terminal domain-containing protein</fullName>
    </recommendedName>
</protein>
<dbReference type="Pfam" id="PF00988">
    <property type="entry name" value="CPSase_sm_chain"/>
    <property type="match status" value="1"/>
</dbReference>
<dbReference type="EMBL" id="UINC01047301">
    <property type="protein sequence ID" value="SVB56410.1"/>
    <property type="molecule type" value="Genomic_DNA"/>
</dbReference>
<dbReference type="InterPro" id="IPR036480">
    <property type="entry name" value="CarbP_synth_ssu_N_sf"/>
</dbReference>
<dbReference type="SMART" id="SM01097">
    <property type="entry name" value="CPSase_sm_chain"/>
    <property type="match status" value="1"/>
</dbReference>
<reference evidence="2" key="1">
    <citation type="submission" date="2018-05" db="EMBL/GenBank/DDBJ databases">
        <authorList>
            <person name="Lanie J.A."/>
            <person name="Ng W.-L."/>
            <person name="Kazmierczak K.M."/>
            <person name="Andrzejewski T.M."/>
            <person name="Davidsen T.M."/>
            <person name="Wayne K.J."/>
            <person name="Tettelin H."/>
            <person name="Glass J.I."/>
            <person name="Rusch D."/>
            <person name="Podicherti R."/>
            <person name="Tsui H.-C.T."/>
            <person name="Winkler M.E."/>
        </authorList>
    </citation>
    <scope>NUCLEOTIDE SEQUENCE</scope>
</reference>